<sequence>MRFGIFSFVTDEGIRPDALARGVEERGFDSLFVGEHSHIPADRQSPYPAGGELPRMYYRMYDPFVALTAAASVTSTLLLGTGVALLAQRDPIQTAKEVASLDHLSGGRVVFGVGAGWNLEEMRDHGTDPDTRGRLLDERLDAMKQLWTAEEATFHGEFTHFDRAVAYPKPARKPHPPIYVGGNSRHAARRAARHGGVWMPNSVVVPERVGKLMALRDEFAPGTPVSVFAVGSKNEALLEAYAEAGVERITLLLGTRPEAETLSRLDALVEVVEKYR</sequence>
<feature type="transmembrane region" description="Helical" evidence="5">
    <location>
        <begin position="64"/>
        <end position="87"/>
    </location>
</feature>
<evidence type="ECO:0000256" key="4">
    <source>
        <dbReference type="ARBA" id="ARBA00023033"/>
    </source>
</evidence>
<gene>
    <name evidence="7" type="ORF">QRX50_44585</name>
</gene>
<dbReference type="PANTHER" id="PTHR42847">
    <property type="entry name" value="ALKANESULFONATE MONOOXYGENASE"/>
    <property type="match status" value="1"/>
</dbReference>
<reference evidence="7 8" key="1">
    <citation type="submission" date="2023-06" db="EMBL/GenBank/DDBJ databases">
        <authorList>
            <person name="Oyuntsetseg B."/>
            <person name="Kim S.B."/>
        </authorList>
    </citation>
    <scope>NUCLEOTIDE SEQUENCE [LARGE SCALE GENOMIC DNA]</scope>
    <source>
        <strain evidence="7 8">2-15</strain>
    </source>
</reference>
<proteinExistence type="predicted"/>
<dbReference type="InterPro" id="IPR050172">
    <property type="entry name" value="SsuD_RutA_monooxygenase"/>
</dbReference>
<dbReference type="InterPro" id="IPR011251">
    <property type="entry name" value="Luciferase-like_dom"/>
</dbReference>
<keyword evidence="1" id="KW-0285">Flavoprotein</keyword>
<dbReference type="EMBL" id="CP127294">
    <property type="protein sequence ID" value="WIX78361.1"/>
    <property type="molecule type" value="Genomic_DNA"/>
</dbReference>
<dbReference type="GO" id="GO:0046306">
    <property type="term" value="P:alkanesulfonate catabolic process"/>
    <property type="evidence" value="ECO:0007669"/>
    <property type="project" value="TreeGrafter"/>
</dbReference>
<keyword evidence="4" id="KW-0503">Monooxygenase</keyword>
<dbReference type="Pfam" id="PF00296">
    <property type="entry name" value="Bac_luciferase"/>
    <property type="match status" value="1"/>
</dbReference>
<dbReference type="RefSeq" id="WP_285969081.1">
    <property type="nucleotide sequence ID" value="NZ_CP127294.1"/>
</dbReference>
<dbReference type="SUPFAM" id="SSF51679">
    <property type="entry name" value="Bacterial luciferase-like"/>
    <property type="match status" value="1"/>
</dbReference>
<dbReference type="PANTHER" id="PTHR42847:SF4">
    <property type="entry name" value="ALKANESULFONATE MONOOXYGENASE-RELATED"/>
    <property type="match status" value="1"/>
</dbReference>
<dbReference type="KEGG" id="acab:QRX50_44585"/>
<evidence type="ECO:0000256" key="1">
    <source>
        <dbReference type="ARBA" id="ARBA00022630"/>
    </source>
</evidence>
<evidence type="ECO:0000256" key="3">
    <source>
        <dbReference type="ARBA" id="ARBA00023002"/>
    </source>
</evidence>
<accession>A0A9Y2IFJ0</accession>
<evidence type="ECO:0000256" key="5">
    <source>
        <dbReference type="SAM" id="Phobius"/>
    </source>
</evidence>
<keyword evidence="5" id="KW-0472">Membrane</keyword>
<dbReference type="Gene3D" id="3.20.20.30">
    <property type="entry name" value="Luciferase-like domain"/>
    <property type="match status" value="1"/>
</dbReference>
<dbReference type="InterPro" id="IPR036661">
    <property type="entry name" value="Luciferase-like_sf"/>
</dbReference>
<dbReference type="AlphaFoldDB" id="A0A9Y2IFJ0"/>
<keyword evidence="3 7" id="KW-0560">Oxidoreductase</keyword>
<dbReference type="GO" id="GO:0008726">
    <property type="term" value="F:alkanesulfonate monooxygenase activity"/>
    <property type="evidence" value="ECO:0007669"/>
    <property type="project" value="TreeGrafter"/>
</dbReference>
<organism evidence="7 8">
    <name type="scientific">Amycolatopsis carbonis</name>
    <dbReference type="NCBI Taxonomy" id="715471"/>
    <lineage>
        <taxon>Bacteria</taxon>
        <taxon>Bacillati</taxon>
        <taxon>Actinomycetota</taxon>
        <taxon>Actinomycetes</taxon>
        <taxon>Pseudonocardiales</taxon>
        <taxon>Pseudonocardiaceae</taxon>
        <taxon>Amycolatopsis</taxon>
    </lineage>
</organism>
<dbReference type="Proteomes" id="UP001236014">
    <property type="component" value="Chromosome"/>
</dbReference>
<protein>
    <submittedName>
        <fullName evidence="7">LLM class F420-dependent oxidoreductase</fullName>
        <ecNumber evidence="7">1.-.-.-</ecNumber>
    </submittedName>
</protein>
<keyword evidence="2" id="KW-0288">FMN</keyword>
<name>A0A9Y2IFJ0_9PSEU</name>
<keyword evidence="5" id="KW-1133">Transmembrane helix</keyword>
<evidence type="ECO:0000256" key="2">
    <source>
        <dbReference type="ARBA" id="ARBA00022643"/>
    </source>
</evidence>
<feature type="domain" description="Luciferase-like" evidence="6">
    <location>
        <begin position="18"/>
        <end position="218"/>
    </location>
</feature>
<evidence type="ECO:0000313" key="8">
    <source>
        <dbReference type="Proteomes" id="UP001236014"/>
    </source>
</evidence>
<evidence type="ECO:0000259" key="6">
    <source>
        <dbReference type="Pfam" id="PF00296"/>
    </source>
</evidence>
<keyword evidence="8" id="KW-1185">Reference proteome</keyword>
<dbReference type="NCBIfam" id="TIGR03619">
    <property type="entry name" value="F420_Rv2161c"/>
    <property type="match status" value="1"/>
</dbReference>
<keyword evidence="5" id="KW-0812">Transmembrane</keyword>
<evidence type="ECO:0000313" key="7">
    <source>
        <dbReference type="EMBL" id="WIX78361.1"/>
    </source>
</evidence>
<dbReference type="EC" id="1.-.-.-" evidence="7"/>
<dbReference type="InterPro" id="IPR019921">
    <property type="entry name" value="Lucif-like_OxRdtase_Rv2161c"/>
</dbReference>